<keyword evidence="7" id="KW-0067">ATP-binding</keyword>
<dbReference type="Gene3D" id="1.10.510.10">
    <property type="entry name" value="Transferase(Phosphotransferase) domain 1"/>
    <property type="match status" value="1"/>
</dbReference>
<keyword evidence="9 12" id="KW-0472">Membrane</keyword>
<name>A0A0E0NXL1_ORYRU</name>
<accession>A0A0E0NXL1</accession>
<evidence type="ECO:0000313" key="14">
    <source>
        <dbReference type="Proteomes" id="UP000008022"/>
    </source>
</evidence>
<dbReference type="PANTHER" id="PTHR47982:SF25">
    <property type="entry name" value="NON-SPECIFIC SERINE_THREONINE PROTEIN KINASE"/>
    <property type="match status" value="1"/>
</dbReference>
<evidence type="ECO:0000256" key="7">
    <source>
        <dbReference type="ARBA" id="ARBA00022840"/>
    </source>
</evidence>
<keyword evidence="14" id="KW-1185">Reference proteome</keyword>
<dbReference type="EC" id="2.7.11.1" evidence="2"/>
<comment type="catalytic activity">
    <reaction evidence="11">
        <text>L-seryl-[protein] + ATP = O-phospho-L-seryl-[protein] + ADP + H(+)</text>
        <dbReference type="Rhea" id="RHEA:17989"/>
        <dbReference type="Rhea" id="RHEA-COMP:9863"/>
        <dbReference type="Rhea" id="RHEA-COMP:11604"/>
        <dbReference type="ChEBI" id="CHEBI:15378"/>
        <dbReference type="ChEBI" id="CHEBI:29999"/>
        <dbReference type="ChEBI" id="CHEBI:30616"/>
        <dbReference type="ChEBI" id="CHEBI:83421"/>
        <dbReference type="ChEBI" id="CHEBI:456216"/>
        <dbReference type="EC" id="2.7.11.1"/>
    </reaction>
</comment>
<dbReference type="STRING" id="4529.A0A0E0NXL1"/>
<feature type="transmembrane region" description="Helical" evidence="12">
    <location>
        <begin position="137"/>
        <end position="156"/>
    </location>
</feature>
<evidence type="ECO:0000256" key="5">
    <source>
        <dbReference type="ARBA" id="ARBA00022692"/>
    </source>
</evidence>
<keyword evidence="3" id="KW-0418">Kinase</keyword>
<dbReference type="Proteomes" id="UP000008022">
    <property type="component" value="Unassembled WGS sequence"/>
</dbReference>
<evidence type="ECO:0000256" key="1">
    <source>
        <dbReference type="ARBA" id="ARBA00004162"/>
    </source>
</evidence>
<evidence type="ECO:0000256" key="9">
    <source>
        <dbReference type="ARBA" id="ARBA00023136"/>
    </source>
</evidence>
<keyword evidence="8 12" id="KW-1133">Transmembrane helix</keyword>
<dbReference type="AlphaFoldDB" id="A0A0E0NXL1"/>
<organism evidence="13 14">
    <name type="scientific">Oryza rufipogon</name>
    <name type="common">Brownbeard rice</name>
    <name type="synonym">Asian wild rice</name>
    <dbReference type="NCBI Taxonomy" id="4529"/>
    <lineage>
        <taxon>Eukaryota</taxon>
        <taxon>Viridiplantae</taxon>
        <taxon>Streptophyta</taxon>
        <taxon>Embryophyta</taxon>
        <taxon>Tracheophyta</taxon>
        <taxon>Spermatophyta</taxon>
        <taxon>Magnoliopsida</taxon>
        <taxon>Liliopsida</taxon>
        <taxon>Poales</taxon>
        <taxon>Poaceae</taxon>
        <taxon>BOP clade</taxon>
        <taxon>Oryzoideae</taxon>
        <taxon>Oryzeae</taxon>
        <taxon>Oryzinae</taxon>
        <taxon>Oryza</taxon>
    </lineage>
</organism>
<evidence type="ECO:0000256" key="8">
    <source>
        <dbReference type="ARBA" id="ARBA00022989"/>
    </source>
</evidence>
<sequence>MSLRHAVLMQLRMLLRSRRPFSTISATDEAKPLISEAMEEGNFDILVDPDIGDDYDENKMMRMMECAAAAVRQSAHLRPSMVQANILKELDELKTKTKKAIIEDVEKVKRLESEDRNALNRLLTSCGMPRGAFRDKLVFGCHVVALFAAFSAVGIWKAGRDAPHKDAKFATDASI</sequence>
<dbReference type="GO" id="GO:0005524">
    <property type="term" value="F:ATP binding"/>
    <property type="evidence" value="ECO:0007669"/>
    <property type="project" value="UniProtKB-KW"/>
</dbReference>
<reference evidence="14" key="1">
    <citation type="submission" date="2013-06" db="EMBL/GenBank/DDBJ databases">
        <authorList>
            <person name="Zhao Q."/>
        </authorList>
    </citation>
    <scope>NUCLEOTIDE SEQUENCE</scope>
    <source>
        <strain evidence="14">cv. W1943</strain>
    </source>
</reference>
<dbReference type="HOGENOM" id="CLU_131195_0_0_1"/>
<dbReference type="PANTHER" id="PTHR47982">
    <property type="entry name" value="PROLINE-RICH RECEPTOR-LIKE PROTEIN KINASE PERK4"/>
    <property type="match status" value="1"/>
</dbReference>
<reference evidence="13" key="2">
    <citation type="submission" date="2015-06" db="UniProtKB">
        <authorList>
            <consortium name="EnsemblPlants"/>
        </authorList>
    </citation>
    <scope>IDENTIFICATION</scope>
</reference>
<protein>
    <recommendedName>
        <fullName evidence="2">non-specific serine/threonine protein kinase</fullName>
        <ecNumber evidence="2">2.7.11.1</ecNumber>
    </recommendedName>
</protein>
<comment type="catalytic activity">
    <reaction evidence="10">
        <text>L-threonyl-[protein] + ATP = O-phospho-L-threonyl-[protein] + ADP + H(+)</text>
        <dbReference type="Rhea" id="RHEA:46608"/>
        <dbReference type="Rhea" id="RHEA-COMP:11060"/>
        <dbReference type="Rhea" id="RHEA-COMP:11605"/>
        <dbReference type="ChEBI" id="CHEBI:15378"/>
        <dbReference type="ChEBI" id="CHEBI:30013"/>
        <dbReference type="ChEBI" id="CHEBI:30616"/>
        <dbReference type="ChEBI" id="CHEBI:61977"/>
        <dbReference type="ChEBI" id="CHEBI:456216"/>
        <dbReference type="EC" id="2.7.11.1"/>
    </reaction>
</comment>
<evidence type="ECO:0000256" key="3">
    <source>
        <dbReference type="ARBA" id="ARBA00022527"/>
    </source>
</evidence>
<evidence type="ECO:0000256" key="11">
    <source>
        <dbReference type="ARBA" id="ARBA00048679"/>
    </source>
</evidence>
<dbReference type="GO" id="GO:0005886">
    <property type="term" value="C:plasma membrane"/>
    <property type="evidence" value="ECO:0007669"/>
    <property type="project" value="UniProtKB-SubCell"/>
</dbReference>
<comment type="subcellular location">
    <subcellularLocation>
        <location evidence="1">Cell membrane</location>
        <topology evidence="1">Single-pass membrane protein</topology>
    </subcellularLocation>
</comment>
<evidence type="ECO:0000256" key="4">
    <source>
        <dbReference type="ARBA" id="ARBA00022679"/>
    </source>
</evidence>
<dbReference type="Gramene" id="ORUFI03G24980.1">
    <property type="protein sequence ID" value="ORUFI03G24980.1"/>
    <property type="gene ID" value="ORUFI03G24980"/>
</dbReference>
<keyword evidence="5 12" id="KW-0812">Transmembrane</keyword>
<dbReference type="GO" id="GO:0004674">
    <property type="term" value="F:protein serine/threonine kinase activity"/>
    <property type="evidence" value="ECO:0007669"/>
    <property type="project" value="UniProtKB-KW"/>
</dbReference>
<evidence type="ECO:0000256" key="12">
    <source>
        <dbReference type="SAM" id="Phobius"/>
    </source>
</evidence>
<evidence type="ECO:0000256" key="2">
    <source>
        <dbReference type="ARBA" id="ARBA00012513"/>
    </source>
</evidence>
<dbReference type="OMA" id="MPRCAFR"/>
<dbReference type="EnsemblPlants" id="ORUFI03G24980.1">
    <property type="protein sequence ID" value="ORUFI03G24980.1"/>
    <property type="gene ID" value="ORUFI03G24980"/>
</dbReference>
<proteinExistence type="predicted"/>
<keyword evidence="4" id="KW-0808">Transferase</keyword>
<dbReference type="eggNOG" id="KOG1187">
    <property type="taxonomic scope" value="Eukaryota"/>
</dbReference>
<evidence type="ECO:0000256" key="6">
    <source>
        <dbReference type="ARBA" id="ARBA00022741"/>
    </source>
</evidence>
<keyword evidence="6" id="KW-0547">Nucleotide-binding</keyword>
<keyword evidence="3" id="KW-0723">Serine/threonine-protein kinase</keyword>
<evidence type="ECO:0000256" key="10">
    <source>
        <dbReference type="ARBA" id="ARBA00047899"/>
    </source>
</evidence>
<evidence type="ECO:0000313" key="13">
    <source>
        <dbReference type="EnsemblPlants" id="ORUFI03G24980.1"/>
    </source>
</evidence>
<dbReference type="InterPro" id="IPR047117">
    <property type="entry name" value="PERK1-13-like"/>
</dbReference>